<accession>A0A3B1BS51</accession>
<evidence type="ECO:0000256" key="3">
    <source>
        <dbReference type="ARBA" id="ARBA00022692"/>
    </source>
</evidence>
<feature type="transmembrane region" description="Helical" evidence="6">
    <location>
        <begin position="475"/>
        <end position="492"/>
    </location>
</feature>
<dbReference type="Gene3D" id="3.60.15.10">
    <property type="entry name" value="Ribonuclease Z/Hydroxyacylglutathione hydrolase-like"/>
    <property type="match status" value="1"/>
</dbReference>
<dbReference type="NCBIfam" id="TIGR00360">
    <property type="entry name" value="ComEC_N-term"/>
    <property type="match status" value="1"/>
</dbReference>
<feature type="transmembrane region" description="Helical" evidence="6">
    <location>
        <begin position="448"/>
        <end position="469"/>
    </location>
</feature>
<protein>
    <submittedName>
        <fullName evidence="8">DNA internalization-related competence protein ComEC/Rec2</fullName>
    </submittedName>
</protein>
<evidence type="ECO:0000256" key="1">
    <source>
        <dbReference type="ARBA" id="ARBA00004651"/>
    </source>
</evidence>
<dbReference type="CDD" id="cd07731">
    <property type="entry name" value="ComA-like_MBL-fold"/>
    <property type="match status" value="1"/>
</dbReference>
<feature type="transmembrane region" description="Helical" evidence="6">
    <location>
        <begin position="336"/>
        <end position="367"/>
    </location>
</feature>
<sequence length="786" mass="86706">MRSGLPLRTGVLAFLVGVAALLSLAHLPALEWFLLLIPALLLLIFLPAYWRLAASLLVGFSWALLQAQLVLAPSLPLELEGQNVLVQGRVASLPEQESNDRRGRTRFEFAVESLSHAGNIYSTPGRIRLSAYRASQLGELHAGQRWQLLVRLKQARGMMNPGAFDYEAWLFQHRIRATGYVRKSSKNHKLIADTSSCLVLCVREKIRDKIVALTTGNEYTGLLLALSIGERSLITPAQWQWLRQTGTSHLVAISGLHVGLIAGLMFLLVNRFWRLSANLVLFYPAPKAAAWAAMLGALVYAALAGFSVPTQRALIMLSGVMLGIIFNRRLSPGRTLALALLLVLIVDPLAVMAAGFWLSFLAVWVIVYGLAARLGSAGKWRQWWRAQWWVTLGLMPVLLLFFQQVSLIAPLANALAIPLVSMLAAPLSLLGSLLLLFDPDWAAPVLQLALWLLAILADYLRFLAALPYASWSASILSLPSIILCIFGMLWLLAPRGVPVRWLGALMLLPVLFGRFDVPASAEARFTLLDVGQGLAAVVQTKNHLLVFDTGARFGANFNMGDAVLIPFLQNLGIQKIDRLILSHADNDHLGGAMALLAEIPALKIFGSDVEKIKQKGFRLPLKSCLKGQQWNWDGVAFRMLHPPLKTRLQHNNRSCVLMVEAGGQRLLLSGDIEKAAERELVRTYAGDLHADILTAPHHGSKTSSTVAFIDAVSPQYVLYPLGYRNRYGFPHSEVFARYQSRQILSLLSSNTGAIQFTLGANNRQHPEAGLRPQLFRQAQGHFWNAR</sequence>
<dbReference type="PANTHER" id="PTHR30619">
    <property type="entry name" value="DNA INTERNALIZATION/COMPETENCE PROTEIN COMEC/REC2"/>
    <property type="match status" value="1"/>
</dbReference>
<feature type="domain" description="Metallo-beta-lactamase" evidence="7">
    <location>
        <begin position="532"/>
        <end position="723"/>
    </location>
</feature>
<keyword evidence="4 6" id="KW-1133">Transmembrane helix</keyword>
<reference evidence="8" key="1">
    <citation type="submission" date="2018-06" db="EMBL/GenBank/DDBJ databases">
        <authorList>
            <person name="Zhirakovskaya E."/>
        </authorList>
    </citation>
    <scope>NUCLEOTIDE SEQUENCE</scope>
</reference>
<dbReference type="InterPro" id="IPR035681">
    <property type="entry name" value="ComA-like_MBL"/>
</dbReference>
<dbReference type="Pfam" id="PF03772">
    <property type="entry name" value="Competence"/>
    <property type="match status" value="1"/>
</dbReference>
<dbReference type="InterPro" id="IPR052159">
    <property type="entry name" value="Competence_DNA_uptake"/>
</dbReference>
<dbReference type="GO" id="GO:0005886">
    <property type="term" value="C:plasma membrane"/>
    <property type="evidence" value="ECO:0007669"/>
    <property type="project" value="UniProtKB-SubCell"/>
</dbReference>
<dbReference type="Pfam" id="PF13567">
    <property type="entry name" value="DUF4131"/>
    <property type="match status" value="1"/>
</dbReference>
<dbReference type="AlphaFoldDB" id="A0A3B1BS51"/>
<evidence type="ECO:0000313" key="8">
    <source>
        <dbReference type="EMBL" id="VAX07507.1"/>
    </source>
</evidence>
<dbReference type="NCBIfam" id="TIGR00361">
    <property type="entry name" value="ComEC_Rec2"/>
    <property type="match status" value="1"/>
</dbReference>
<dbReference type="InterPro" id="IPR004477">
    <property type="entry name" value="ComEC_N"/>
</dbReference>
<dbReference type="InterPro" id="IPR036866">
    <property type="entry name" value="RibonucZ/Hydroxyglut_hydro"/>
</dbReference>
<dbReference type="InterPro" id="IPR001279">
    <property type="entry name" value="Metallo-B-lactamas"/>
</dbReference>
<dbReference type="InterPro" id="IPR004797">
    <property type="entry name" value="Competence_ComEC/Rec2"/>
</dbReference>
<feature type="transmembrane region" description="Helical" evidence="6">
    <location>
        <begin position="388"/>
        <end position="409"/>
    </location>
</feature>
<feature type="transmembrane region" description="Helical" evidence="6">
    <location>
        <begin position="250"/>
        <end position="268"/>
    </location>
</feature>
<proteinExistence type="predicted"/>
<feature type="transmembrane region" description="Helical" evidence="6">
    <location>
        <begin position="288"/>
        <end position="306"/>
    </location>
</feature>
<evidence type="ECO:0000256" key="4">
    <source>
        <dbReference type="ARBA" id="ARBA00022989"/>
    </source>
</evidence>
<dbReference type="GO" id="GO:0030420">
    <property type="term" value="P:establishment of competence for transformation"/>
    <property type="evidence" value="ECO:0007669"/>
    <property type="project" value="InterPro"/>
</dbReference>
<keyword evidence="3 6" id="KW-0812">Transmembrane</keyword>
<dbReference type="SUPFAM" id="SSF56281">
    <property type="entry name" value="Metallo-hydrolase/oxidoreductase"/>
    <property type="match status" value="1"/>
</dbReference>
<evidence type="ECO:0000259" key="7">
    <source>
        <dbReference type="SMART" id="SM00849"/>
    </source>
</evidence>
<dbReference type="SMART" id="SM00849">
    <property type="entry name" value="Lactamase_B"/>
    <property type="match status" value="1"/>
</dbReference>
<evidence type="ECO:0000256" key="2">
    <source>
        <dbReference type="ARBA" id="ARBA00022475"/>
    </source>
</evidence>
<name>A0A3B1BS51_9ZZZZ</name>
<evidence type="ECO:0000256" key="6">
    <source>
        <dbReference type="SAM" id="Phobius"/>
    </source>
</evidence>
<dbReference type="Pfam" id="PF00753">
    <property type="entry name" value="Lactamase_B"/>
    <property type="match status" value="1"/>
</dbReference>
<feature type="transmembrane region" description="Helical" evidence="6">
    <location>
        <begin position="415"/>
        <end position="436"/>
    </location>
</feature>
<organism evidence="8">
    <name type="scientific">hydrothermal vent metagenome</name>
    <dbReference type="NCBI Taxonomy" id="652676"/>
    <lineage>
        <taxon>unclassified sequences</taxon>
        <taxon>metagenomes</taxon>
        <taxon>ecological metagenomes</taxon>
    </lineage>
</organism>
<evidence type="ECO:0000256" key="5">
    <source>
        <dbReference type="ARBA" id="ARBA00023136"/>
    </source>
</evidence>
<gene>
    <name evidence="8" type="ORF">MNBD_GAMMA25-376</name>
</gene>
<comment type="subcellular location">
    <subcellularLocation>
        <location evidence="1">Cell membrane</location>
        <topology evidence="1">Multi-pass membrane protein</topology>
    </subcellularLocation>
</comment>
<dbReference type="InterPro" id="IPR025405">
    <property type="entry name" value="DUF4131"/>
</dbReference>
<keyword evidence="5 6" id="KW-0472">Membrane</keyword>
<keyword evidence="2" id="KW-1003">Cell membrane</keyword>
<dbReference type="EMBL" id="UOFY01000017">
    <property type="protein sequence ID" value="VAX07507.1"/>
    <property type="molecule type" value="Genomic_DNA"/>
</dbReference>
<dbReference type="PANTHER" id="PTHR30619:SF1">
    <property type="entry name" value="RECOMBINATION PROTEIN 2"/>
    <property type="match status" value="1"/>
</dbReference>
<feature type="transmembrane region" description="Helical" evidence="6">
    <location>
        <begin position="35"/>
        <end position="65"/>
    </location>
</feature>